<dbReference type="InterPro" id="IPR001111">
    <property type="entry name" value="TGF-b_propeptide"/>
</dbReference>
<dbReference type="InterPro" id="IPR015615">
    <property type="entry name" value="TGF-beta-rel"/>
</dbReference>
<dbReference type="OrthoDB" id="5987191at2759"/>
<comment type="subcellular location">
    <subcellularLocation>
        <location evidence="1">Secreted</location>
    </subcellularLocation>
</comment>
<dbReference type="Gene3D" id="2.10.90.10">
    <property type="entry name" value="Cystine-knot cytokines"/>
    <property type="match status" value="1"/>
</dbReference>
<dbReference type="EMBL" id="CAIIXF020000009">
    <property type="protein sequence ID" value="CAH1793577.1"/>
    <property type="molecule type" value="Genomic_DNA"/>
</dbReference>
<dbReference type="PROSITE" id="PS51362">
    <property type="entry name" value="TGF_BETA_2"/>
    <property type="match status" value="1"/>
</dbReference>
<sequence length="512" mass="59926">MWEEIPYDKMKRILFFLMTCNLVAWGKKHHEANGDLSSDQHVMLQHTIKNMLGYEKLPSDPKSKSTVMETAPKYMLDLYEKYRNGRFKKDEDRGNTVRSIHASIVKVNGQVMFYFNLSSIPSTEKIMSAEMHLYKKKMKTRPTSKEIKIMLHEVAPVYMSQIGTRTLSPFSYGWQWFDITDSIKSCSSTQRTRTHSLSINFETVKENRDSANNIVLKRFMRHMEKPFIIIFSKAIDQNITVDHVDPHFKTEDLLEFNKNENEIMKALRPVNKHNQRKNRKRKDSHEKQSMRNSVETRKQNRERRSIYDNEIPEDPIEPPRSTSMYNVPVTHPGILQERQQIKPRKPPKKLIPYPPKFNKSRRSRERNRNKNKKRRKNKGSKRQPLLPIPRNVQPWQQENNQIPIDRTLLCGRRRLVVDLADIGWSKWVIAPKSFDVHYCAGQCSFPLSRGMKPSNHATIQSLVHAIGINSHVPPPCCVPESMSSITLLYVDEDRNVILKNYPNMSVNSCACR</sequence>
<proteinExistence type="inferred from homology"/>
<evidence type="ECO:0000256" key="4">
    <source>
        <dbReference type="ARBA" id="ARBA00022729"/>
    </source>
</evidence>
<dbReference type="SUPFAM" id="SSF57501">
    <property type="entry name" value="Cystine-knot cytokines"/>
    <property type="match status" value="1"/>
</dbReference>
<evidence type="ECO:0000313" key="11">
    <source>
        <dbReference type="Proteomes" id="UP000749559"/>
    </source>
</evidence>
<evidence type="ECO:0000256" key="5">
    <source>
        <dbReference type="ARBA" id="ARBA00023030"/>
    </source>
</evidence>
<evidence type="ECO:0000256" key="9">
    <source>
        <dbReference type="SAM" id="MobiDB-lite"/>
    </source>
</evidence>
<dbReference type="CDD" id="cd13763">
    <property type="entry name" value="TGF_beta_BMP3_like"/>
    <property type="match status" value="1"/>
</dbReference>
<organism evidence="10 11">
    <name type="scientific">Owenia fusiformis</name>
    <name type="common">Polychaete worm</name>
    <dbReference type="NCBI Taxonomy" id="6347"/>
    <lineage>
        <taxon>Eukaryota</taxon>
        <taxon>Metazoa</taxon>
        <taxon>Spiralia</taxon>
        <taxon>Lophotrochozoa</taxon>
        <taxon>Annelida</taxon>
        <taxon>Polychaeta</taxon>
        <taxon>Sedentaria</taxon>
        <taxon>Canalipalpata</taxon>
        <taxon>Sabellida</taxon>
        <taxon>Oweniida</taxon>
        <taxon>Oweniidae</taxon>
        <taxon>Owenia</taxon>
    </lineage>
</organism>
<dbReference type="PRINTS" id="PR00669">
    <property type="entry name" value="INHIBINA"/>
</dbReference>
<feature type="compositionally biased region" description="Basic residues" evidence="9">
    <location>
        <begin position="358"/>
        <end position="381"/>
    </location>
</feature>
<name>A0A8J1Y672_OWEFU</name>
<dbReference type="SMART" id="SM00204">
    <property type="entry name" value="TGFB"/>
    <property type="match status" value="1"/>
</dbReference>
<dbReference type="InterPro" id="IPR001839">
    <property type="entry name" value="TGF-b_C"/>
</dbReference>
<keyword evidence="4" id="KW-0732">Signal</keyword>
<dbReference type="FunFam" id="2.10.90.10:FF:000001">
    <property type="entry name" value="Bone morphogenetic protein 4"/>
    <property type="match status" value="1"/>
</dbReference>
<dbReference type="Gene3D" id="2.60.120.970">
    <property type="match status" value="1"/>
</dbReference>
<comment type="similarity">
    <text evidence="2 8">Belongs to the TGF-beta family.</text>
</comment>
<dbReference type="Pfam" id="PF00688">
    <property type="entry name" value="TGFb_propeptide"/>
    <property type="match status" value="1"/>
</dbReference>
<comment type="caution">
    <text evidence="10">The sequence shown here is derived from an EMBL/GenBank/DDBJ whole genome shotgun (WGS) entry which is preliminary data.</text>
</comment>
<keyword evidence="3" id="KW-0964">Secreted</keyword>
<feature type="compositionally biased region" description="Basic and acidic residues" evidence="9">
    <location>
        <begin position="283"/>
        <end position="307"/>
    </location>
</feature>
<evidence type="ECO:0000256" key="3">
    <source>
        <dbReference type="ARBA" id="ARBA00022525"/>
    </source>
</evidence>
<keyword evidence="6" id="KW-1015">Disulfide bond</keyword>
<keyword evidence="7" id="KW-0325">Glycoprotein</keyword>
<accession>A0A8J1Y672</accession>
<dbReference type="GO" id="GO:0005125">
    <property type="term" value="F:cytokine activity"/>
    <property type="evidence" value="ECO:0007669"/>
    <property type="project" value="TreeGrafter"/>
</dbReference>
<evidence type="ECO:0000256" key="6">
    <source>
        <dbReference type="ARBA" id="ARBA00023157"/>
    </source>
</evidence>
<evidence type="ECO:0000256" key="7">
    <source>
        <dbReference type="ARBA" id="ARBA00023180"/>
    </source>
</evidence>
<dbReference type="GO" id="GO:0005615">
    <property type="term" value="C:extracellular space"/>
    <property type="evidence" value="ECO:0007669"/>
    <property type="project" value="TreeGrafter"/>
</dbReference>
<evidence type="ECO:0000256" key="8">
    <source>
        <dbReference type="RuleBase" id="RU000354"/>
    </source>
</evidence>
<keyword evidence="11" id="KW-1185">Reference proteome</keyword>
<dbReference type="Pfam" id="PF00019">
    <property type="entry name" value="TGF_beta"/>
    <property type="match status" value="1"/>
</dbReference>
<evidence type="ECO:0000256" key="1">
    <source>
        <dbReference type="ARBA" id="ARBA00004613"/>
    </source>
</evidence>
<dbReference type="InterPro" id="IPR017948">
    <property type="entry name" value="TGFb_CS"/>
</dbReference>
<dbReference type="PANTHER" id="PTHR11848">
    <property type="entry name" value="TGF-BETA FAMILY"/>
    <property type="match status" value="1"/>
</dbReference>
<evidence type="ECO:0000256" key="2">
    <source>
        <dbReference type="ARBA" id="ARBA00006656"/>
    </source>
</evidence>
<dbReference type="InterPro" id="IPR029034">
    <property type="entry name" value="Cystine-knot_cytokine"/>
</dbReference>
<gene>
    <name evidence="10" type="ORF">OFUS_LOCUS18412</name>
</gene>
<dbReference type="AlphaFoldDB" id="A0A8J1Y672"/>
<dbReference type="Proteomes" id="UP000749559">
    <property type="component" value="Unassembled WGS sequence"/>
</dbReference>
<dbReference type="PANTHER" id="PTHR11848:SF270">
    <property type="entry name" value="BONE MORPHOGENETIC PROTEIN 3-LIKE"/>
    <property type="match status" value="1"/>
</dbReference>
<dbReference type="GO" id="GO:0008083">
    <property type="term" value="F:growth factor activity"/>
    <property type="evidence" value="ECO:0007669"/>
    <property type="project" value="UniProtKB-KW"/>
</dbReference>
<evidence type="ECO:0000313" key="10">
    <source>
        <dbReference type="EMBL" id="CAH1793577.1"/>
    </source>
</evidence>
<keyword evidence="5 8" id="KW-0339">Growth factor</keyword>
<feature type="region of interest" description="Disordered" evidence="9">
    <location>
        <begin position="265"/>
        <end position="389"/>
    </location>
</feature>
<feature type="compositionally biased region" description="Basic residues" evidence="9">
    <location>
        <begin position="270"/>
        <end position="282"/>
    </location>
</feature>
<reference evidence="10" key="1">
    <citation type="submission" date="2022-03" db="EMBL/GenBank/DDBJ databases">
        <authorList>
            <person name="Martin C."/>
        </authorList>
    </citation>
    <scope>NUCLEOTIDE SEQUENCE</scope>
</reference>
<protein>
    <submittedName>
        <fullName evidence="10">Uncharacterized protein</fullName>
    </submittedName>
</protein>
<dbReference type="PROSITE" id="PS00250">
    <property type="entry name" value="TGF_BETA_1"/>
    <property type="match status" value="1"/>
</dbReference>